<reference evidence="15" key="2">
    <citation type="journal article" date="2014" name="Nat. Commun.">
        <title>The cavefish genome reveals candidate genes for eye loss.</title>
        <authorList>
            <person name="McGaugh S.E."/>
            <person name="Gross J.B."/>
            <person name="Aken B."/>
            <person name="Blin M."/>
            <person name="Borowsky R."/>
            <person name="Chalopin D."/>
            <person name="Hinaux H."/>
            <person name="Jeffery W.R."/>
            <person name="Keene A."/>
            <person name="Ma L."/>
            <person name="Minx P."/>
            <person name="Murphy D."/>
            <person name="O'Quin K.E."/>
            <person name="Retaux S."/>
            <person name="Rohner N."/>
            <person name="Searle S.M."/>
            <person name="Stahl B.A."/>
            <person name="Tabin C."/>
            <person name="Volff J.N."/>
            <person name="Yoshizawa M."/>
            <person name="Warren W.C."/>
        </authorList>
    </citation>
    <scope>NUCLEOTIDE SEQUENCE [LARGE SCALE GENOMIC DNA]</scope>
    <source>
        <strain evidence="15">female</strain>
    </source>
</reference>
<organism evidence="14 15">
    <name type="scientific">Astyanax mexicanus</name>
    <name type="common">Blind cave fish</name>
    <name type="synonym">Astyanax fasciatus mexicanus</name>
    <dbReference type="NCBI Taxonomy" id="7994"/>
    <lineage>
        <taxon>Eukaryota</taxon>
        <taxon>Metazoa</taxon>
        <taxon>Chordata</taxon>
        <taxon>Craniata</taxon>
        <taxon>Vertebrata</taxon>
        <taxon>Euteleostomi</taxon>
        <taxon>Actinopterygii</taxon>
        <taxon>Neopterygii</taxon>
        <taxon>Teleostei</taxon>
        <taxon>Ostariophysi</taxon>
        <taxon>Characiformes</taxon>
        <taxon>Characoidei</taxon>
        <taxon>Acestrorhamphidae</taxon>
        <taxon>Acestrorhamphinae</taxon>
        <taxon>Astyanax</taxon>
    </lineage>
</organism>
<dbReference type="InterPro" id="IPR000998">
    <property type="entry name" value="MAM_dom"/>
</dbReference>
<dbReference type="GeneTree" id="ENSGT00950000183111"/>
<dbReference type="InterPro" id="IPR034035">
    <property type="entry name" value="Astacin-like_dom"/>
</dbReference>
<keyword evidence="3" id="KW-0732">Signal</keyword>
<evidence type="ECO:0000256" key="5">
    <source>
        <dbReference type="ARBA" id="ARBA00022833"/>
    </source>
</evidence>
<keyword evidence="6 10" id="KW-0482">Metalloprotease</keyword>
<dbReference type="CDD" id="cd04280">
    <property type="entry name" value="ZnMc_astacin_like"/>
    <property type="match status" value="1"/>
</dbReference>
<evidence type="ECO:0000256" key="7">
    <source>
        <dbReference type="ARBA" id="ARBA00023145"/>
    </source>
</evidence>
<reference evidence="15" key="1">
    <citation type="submission" date="2013-03" db="EMBL/GenBank/DDBJ databases">
        <authorList>
            <person name="Jeffery W."/>
            <person name="Warren W."/>
            <person name="Wilson R.K."/>
        </authorList>
    </citation>
    <scope>NUCLEOTIDE SEQUENCE</scope>
    <source>
        <strain evidence="15">female</strain>
    </source>
</reference>
<dbReference type="SUPFAM" id="SSF49899">
    <property type="entry name" value="Concanavalin A-like lectins/glucanases"/>
    <property type="match status" value="1"/>
</dbReference>
<evidence type="ECO:0000256" key="4">
    <source>
        <dbReference type="ARBA" id="ARBA00022801"/>
    </source>
</evidence>
<feature type="domain" description="Peptidase M12A" evidence="13">
    <location>
        <begin position="34"/>
        <end position="227"/>
    </location>
</feature>
<dbReference type="SMART" id="SM00235">
    <property type="entry name" value="ZnMc"/>
    <property type="match status" value="1"/>
</dbReference>
<dbReference type="InParanoid" id="A0A3B1JZQ4"/>
<evidence type="ECO:0000256" key="10">
    <source>
        <dbReference type="PROSITE-ProRule" id="PRU01211"/>
    </source>
</evidence>
<keyword evidence="1 10" id="KW-0645">Protease</keyword>
<name>A0A3B1JZQ4_ASTMX</name>
<dbReference type="InterPro" id="IPR008974">
    <property type="entry name" value="TRAF-like"/>
</dbReference>
<comment type="caution">
    <text evidence="10">Lacks conserved residue(s) required for the propagation of feature annotation.</text>
</comment>
<reference evidence="14" key="4">
    <citation type="submission" date="2025-09" db="UniProtKB">
        <authorList>
            <consortium name="Ensembl"/>
        </authorList>
    </citation>
    <scope>IDENTIFICATION</scope>
</reference>
<dbReference type="AlphaFoldDB" id="A0A3B1JZQ4"/>
<evidence type="ECO:0000256" key="1">
    <source>
        <dbReference type="ARBA" id="ARBA00022670"/>
    </source>
</evidence>
<evidence type="ECO:0000256" key="11">
    <source>
        <dbReference type="RuleBase" id="RU361183"/>
    </source>
</evidence>
<dbReference type="Pfam" id="PF01400">
    <property type="entry name" value="Astacin"/>
    <property type="match status" value="1"/>
</dbReference>
<dbReference type="CDD" id="cd06263">
    <property type="entry name" value="MAM"/>
    <property type="match status" value="1"/>
</dbReference>
<reference evidence="14" key="3">
    <citation type="submission" date="2025-08" db="UniProtKB">
        <authorList>
            <consortium name="Ensembl"/>
        </authorList>
    </citation>
    <scope>IDENTIFICATION</scope>
</reference>
<evidence type="ECO:0000259" key="13">
    <source>
        <dbReference type="PROSITE" id="PS51864"/>
    </source>
</evidence>
<keyword evidence="4 10" id="KW-0378">Hydrolase</keyword>
<accession>A0A3B1JZQ4</accession>
<dbReference type="GO" id="GO:0004222">
    <property type="term" value="F:metalloendopeptidase activity"/>
    <property type="evidence" value="ECO:0007669"/>
    <property type="project" value="UniProtKB-UniRule"/>
</dbReference>
<evidence type="ECO:0000313" key="14">
    <source>
        <dbReference type="Ensembl" id="ENSAMXP00000047758.1"/>
    </source>
</evidence>
<feature type="binding site" evidence="10">
    <location>
        <position position="127"/>
    </location>
    <ligand>
        <name>Zn(2+)</name>
        <dbReference type="ChEBI" id="CHEBI:29105"/>
        <note>catalytic</note>
    </ligand>
</feature>
<keyword evidence="15" id="KW-1185">Reference proteome</keyword>
<dbReference type="GO" id="GO:0008270">
    <property type="term" value="F:zinc ion binding"/>
    <property type="evidence" value="ECO:0007669"/>
    <property type="project" value="UniProtKB-UniRule"/>
</dbReference>
<dbReference type="GO" id="GO:0016020">
    <property type="term" value="C:membrane"/>
    <property type="evidence" value="ECO:0007669"/>
    <property type="project" value="InterPro"/>
</dbReference>
<dbReference type="Gene3D" id="2.60.120.200">
    <property type="match status" value="1"/>
</dbReference>
<evidence type="ECO:0000256" key="6">
    <source>
        <dbReference type="ARBA" id="ARBA00023049"/>
    </source>
</evidence>
<dbReference type="GO" id="GO:0006508">
    <property type="term" value="P:proteolysis"/>
    <property type="evidence" value="ECO:0007669"/>
    <property type="project" value="UniProtKB-KW"/>
</dbReference>
<dbReference type="InterPro" id="IPR001506">
    <property type="entry name" value="Peptidase_M12A"/>
</dbReference>
<dbReference type="InterPro" id="IPR024079">
    <property type="entry name" value="MetalloPept_cat_dom_sf"/>
</dbReference>
<dbReference type="SUPFAM" id="SSF55486">
    <property type="entry name" value="Metalloproteases ('zincins'), catalytic domain"/>
    <property type="match status" value="1"/>
</dbReference>
<feature type="domain" description="MAM" evidence="12">
    <location>
        <begin position="234"/>
        <end position="411"/>
    </location>
</feature>
<evidence type="ECO:0000256" key="8">
    <source>
        <dbReference type="ARBA" id="ARBA00023157"/>
    </source>
</evidence>
<keyword evidence="2 10" id="KW-0479">Metal-binding</keyword>
<evidence type="ECO:0000313" key="15">
    <source>
        <dbReference type="Proteomes" id="UP000018467"/>
    </source>
</evidence>
<keyword evidence="5 10" id="KW-0862">Zinc</keyword>
<evidence type="ECO:0000256" key="3">
    <source>
        <dbReference type="ARBA" id="ARBA00022729"/>
    </source>
</evidence>
<dbReference type="PROSITE" id="PS50060">
    <property type="entry name" value="MAM_2"/>
    <property type="match status" value="1"/>
</dbReference>
<feature type="binding site" evidence="10">
    <location>
        <position position="133"/>
    </location>
    <ligand>
        <name>Zn(2+)</name>
        <dbReference type="ChEBI" id="CHEBI:29105"/>
        <note>catalytic</note>
    </ligand>
</feature>
<dbReference type="PROSITE" id="PS51864">
    <property type="entry name" value="ASTACIN"/>
    <property type="match status" value="1"/>
</dbReference>
<keyword evidence="9" id="KW-0325">Glycoprotein</keyword>
<proteinExistence type="predicted"/>
<dbReference type="Pfam" id="PF00629">
    <property type="entry name" value="MAM"/>
    <property type="match status" value="1"/>
</dbReference>
<evidence type="ECO:0000256" key="2">
    <source>
        <dbReference type="ARBA" id="ARBA00022723"/>
    </source>
</evidence>
<dbReference type="PANTHER" id="PTHR10127">
    <property type="entry name" value="DISCOIDIN, CUB, EGF, LAMININ , AND ZINC METALLOPROTEASE DOMAIN CONTAINING"/>
    <property type="match status" value="1"/>
</dbReference>
<dbReference type="PANTHER" id="PTHR10127:SF903">
    <property type="entry name" value="MEPRIN A SUBUNIT"/>
    <property type="match status" value="1"/>
</dbReference>
<dbReference type="Ensembl" id="ENSAMXT00000052005.1">
    <property type="protein sequence ID" value="ENSAMXP00000047758.1"/>
    <property type="gene ID" value="ENSAMXG00000037395.1"/>
</dbReference>
<keyword evidence="8" id="KW-1015">Disulfide bond</keyword>
<dbReference type="Gene3D" id="3.40.390.10">
    <property type="entry name" value="Collagenase (Catalytic Domain)"/>
    <property type="match status" value="1"/>
</dbReference>
<evidence type="ECO:0000259" key="12">
    <source>
        <dbReference type="PROSITE" id="PS50060"/>
    </source>
</evidence>
<dbReference type="EC" id="3.4.24.-" evidence="11"/>
<feature type="active site" evidence="10">
    <location>
        <position position="124"/>
    </location>
</feature>
<dbReference type="InterPro" id="IPR013320">
    <property type="entry name" value="ConA-like_dom_sf"/>
</dbReference>
<dbReference type="SUPFAM" id="SSF49599">
    <property type="entry name" value="TRAF domain-like"/>
    <property type="match status" value="1"/>
</dbReference>
<dbReference type="InterPro" id="IPR006026">
    <property type="entry name" value="Peptidase_Metallo"/>
</dbReference>
<sequence>MLLSTVLLCIDGEFKDIFEINKGKPTYFSPLTKSAILGNNYRWNGYIPYVLNNSLSINDKGVILRAFEQLRLKGCIDFKPRTTETDYVSVEAQTGCWSYIGRNGGKQQLSIGIGCGYVGIVEHEFLHCLGFFHEQSRYDRDDYVTIHYENIPEERRNNFDKVSEDESTVQGTPYNYMSLMHYGQYDFSNTSKPTITAKDAKFQTFIGQRYDLSPLDAVELYNLYKCNESISFLDRCSFKDGTCQMANCSSANVSNWEIVSNVSGGPSSDHTNLPPRGNGQIQDSKIPPFFMHFSTKTGQPGDSGRLESREMTPRRSCNVQCLEFFYYHSGNETDQLNIWIREYQSAYDTVGTLRLMEQITGSPTDHWQFRLVPLDASKTFQVEFEARKGNGYSRGGFSVDDINLSETECPHKHIFVYSPLFYSPEGYRFYLVLLLNSNTLEIRINLVSGIYDDRLQWPCPWRQVTFTLLDQNPDIRNRASKQRSFTTDPNLLVWGRPSEVGTQQIIYGETVNVTTPMGYAIIDSTHLGDMQFIKGGDLIVLISMTGGPSFYPLKRT</sequence>
<comment type="cofactor">
    <cofactor evidence="10 11">
        <name>Zn(2+)</name>
        <dbReference type="ChEBI" id="CHEBI:29105"/>
    </cofactor>
    <text evidence="10 11">Binds 1 zinc ion per subunit.</text>
</comment>
<dbReference type="Gene3D" id="2.60.210.10">
    <property type="entry name" value="Apoptosis, Tumor Necrosis Factor Receptor Associated Protein 2, Chain A"/>
    <property type="match status" value="1"/>
</dbReference>
<dbReference type="Pfam" id="PF21355">
    <property type="entry name" value="TRAF-mep_MATH"/>
    <property type="match status" value="1"/>
</dbReference>
<feature type="binding site" evidence="10">
    <location>
        <position position="123"/>
    </location>
    <ligand>
        <name>Zn(2+)</name>
        <dbReference type="ChEBI" id="CHEBI:29105"/>
        <note>catalytic</note>
    </ligand>
</feature>
<dbReference type="FunFam" id="3.40.390.10:FF:000015">
    <property type="entry name" value="Meprin A subunit"/>
    <property type="match status" value="1"/>
</dbReference>
<dbReference type="PRINTS" id="PR00480">
    <property type="entry name" value="ASTACIN"/>
</dbReference>
<dbReference type="SMART" id="SM00137">
    <property type="entry name" value="MAM"/>
    <property type="match status" value="1"/>
</dbReference>
<keyword evidence="7" id="KW-0865">Zymogen</keyword>
<dbReference type="InterPro" id="IPR049342">
    <property type="entry name" value="TRAF1-6_MATH_dom"/>
</dbReference>
<protein>
    <recommendedName>
        <fullName evidence="11">Metalloendopeptidase</fullName>
        <ecNumber evidence="11">3.4.24.-</ecNumber>
    </recommendedName>
</protein>
<evidence type="ECO:0000256" key="9">
    <source>
        <dbReference type="ARBA" id="ARBA00023180"/>
    </source>
</evidence>
<dbReference type="Proteomes" id="UP000018467">
    <property type="component" value="Unassembled WGS sequence"/>
</dbReference>
<dbReference type="Bgee" id="ENSAMXG00000037395">
    <property type="expression patterns" value="Expressed in pharyngeal gill and 2 other cell types or tissues"/>
</dbReference>